<evidence type="ECO:0000256" key="1">
    <source>
        <dbReference type="SAM" id="Coils"/>
    </source>
</evidence>
<comment type="caution">
    <text evidence="2">The sequence shown here is derived from an EMBL/GenBank/DDBJ whole genome shotgun (WGS) entry which is preliminary data.</text>
</comment>
<organism evidence="2">
    <name type="scientific">Hexamita inflata</name>
    <dbReference type="NCBI Taxonomy" id="28002"/>
    <lineage>
        <taxon>Eukaryota</taxon>
        <taxon>Metamonada</taxon>
        <taxon>Diplomonadida</taxon>
        <taxon>Hexamitidae</taxon>
        <taxon>Hexamitinae</taxon>
        <taxon>Hexamita</taxon>
    </lineage>
</organism>
<accession>A0AA86P7C1</accession>
<evidence type="ECO:0000313" key="4">
    <source>
        <dbReference type="Proteomes" id="UP001642409"/>
    </source>
</evidence>
<dbReference type="EMBL" id="CATOUU010000499">
    <property type="protein sequence ID" value="CAI9931819.1"/>
    <property type="molecule type" value="Genomic_DNA"/>
</dbReference>
<protein>
    <submittedName>
        <fullName evidence="3">Hypothetical_protein</fullName>
    </submittedName>
</protein>
<dbReference type="Proteomes" id="UP001642409">
    <property type="component" value="Unassembled WGS sequence"/>
</dbReference>
<keyword evidence="1" id="KW-0175">Coiled coil</keyword>
<proteinExistence type="predicted"/>
<keyword evidence="4" id="KW-1185">Reference proteome</keyword>
<evidence type="ECO:0000313" key="3">
    <source>
        <dbReference type="EMBL" id="CAL6026458.1"/>
    </source>
</evidence>
<reference evidence="3 4" key="2">
    <citation type="submission" date="2024-07" db="EMBL/GenBank/DDBJ databases">
        <authorList>
            <person name="Akdeniz Z."/>
        </authorList>
    </citation>
    <scope>NUCLEOTIDE SEQUENCE [LARGE SCALE GENOMIC DNA]</scope>
</reference>
<dbReference type="AlphaFoldDB" id="A0AA86P7C1"/>
<sequence length="418" mass="48499">MGYETTQCDLCDQQQIVYGLCSEQLKYSENVNGMYQCVYPFEYVDNECACVTGYLLNNTKCIDVVESLNTISNLISNRSNNQIQLLEQKVEQIENSLTFIDQNIQNNISEIENRILSNFSKSDYNLLMNTSVLDNRINQNITSIKNDILMKQITADANLLTNTTVLDWRIFYNVSQLQNTMNNFNDSLFKQQQIIEQQQYIINNLTQQINCSSNSGYSMVNGSCVQVSCAISGQQSINGICQCVNINSIVQSGSCVCPINSQVVGIACVCSISGQNMQNGFCVCLTTGACLQQRLHMWDLQQQYFKYLQLSKWFQFGKWSLHMLKYICIYFWKQLCLSNIFFVSWKYLHVSKQLINSKQYMLLRSNNWLNNEQWSVLVLDYWSVCEQWSVYLRSQCIKYLKHLLLPDQFVVTKQYLYL</sequence>
<evidence type="ECO:0000313" key="2">
    <source>
        <dbReference type="EMBL" id="CAI9931819.1"/>
    </source>
</evidence>
<name>A0AA86P7C1_9EUKA</name>
<gene>
    <name evidence="2" type="ORF">HINF_LOCUS19464</name>
    <name evidence="3" type="ORF">HINF_LOCUS30852</name>
</gene>
<reference evidence="2" key="1">
    <citation type="submission" date="2023-06" db="EMBL/GenBank/DDBJ databases">
        <authorList>
            <person name="Kurt Z."/>
        </authorList>
    </citation>
    <scope>NUCLEOTIDE SEQUENCE</scope>
</reference>
<dbReference type="EMBL" id="CAXDID020000102">
    <property type="protein sequence ID" value="CAL6026458.1"/>
    <property type="molecule type" value="Genomic_DNA"/>
</dbReference>
<feature type="coiled-coil region" evidence="1">
    <location>
        <begin position="76"/>
        <end position="103"/>
    </location>
</feature>